<name>A0ABN0WZW5_9ALTE</name>
<keyword evidence="1" id="KW-0732">Signal</keyword>
<accession>A0ABN0WZW5</accession>
<reference evidence="2 3" key="1">
    <citation type="journal article" date="2019" name="Int. J. Syst. Evol. Microbiol.">
        <title>The Global Catalogue of Microorganisms (GCM) 10K type strain sequencing project: providing services to taxonomists for standard genome sequencing and annotation.</title>
        <authorList>
            <consortium name="The Broad Institute Genomics Platform"/>
            <consortium name="The Broad Institute Genome Sequencing Center for Infectious Disease"/>
            <person name="Wu L."/>
            <person name="Ma J."/>
        </authorList>
    </citation>
    <scope>NUCLEOTIDE SEQUENCE [LARGE SCALE GENOMIC DNA]</scope>
    <source>
        <strain evidence="2 3">JCM 13378</strain>
    </source>
</reference>
<dbReference type="RefSeq" id="WP_343843625.1">
    <property type="nucleotide sequence ID" value="NZ_BAAAEI010000006.1"/>
</dbReference>
<organism evidence="2 3">
    <name type="scientific">Bowmanella denitrificans</name>
    <dbReference type="NCBI Taxonomy" id="366582"/>
    <lineage>
        <taxon>Bacteria</taxon>
        <taxon>Pseudomonadati</taxon>
        <taxon>Pseudomonadota</taxon>
        <taxon>Gammaproteobacteria</taxon>
        <taxon>Alteromonadales</taxon>
        <taxon>Alteromonadaceae</taxon>
        <taxon>Bowmanella</taxon>
    </lineage>
</organism>
<protein>
    <submittedName>
        <fullName evidence="2">Uncharacterized protein</fullName>
    </submittedName>
</protein>
<evidence type="ECO:0000256" key="1">
    <source>
        <dbReference type="SAM" id="SignalP"/>
    </source>
</evidence>
<sequence>MRKSLKNKMLSLAILCASAVTTNVVSGEQYVWTGSASNEIEAAFKAANAASRPLKYFPTCINFQAGFGWLCVSEYVD</sequence>
<feature type="chain" id="PRO_5047355485" evidence="1">
    <location>
        <begin position="20"/>
        <end position="77"/>
    </location>
</feature>
<evidence type="ECO:0000313" key="3">
    <source>
        <dbReference type="Proteomes" id="UP001501757"/>
    </source>
</evidence>
<dbReference type="Proteomes" id="UP001501757">
    <property type="component" value="Unassembled WGS sequence"/>
</dbReference>
<proteinExistence type="predicted"/>
<gene>
    <name evidence="2" type="ORF">GCM10009092_14830</name>
</gene>
<comment type="caution">
    <text evidence="2">The sequence shown here is derived from an EMBL/GenBank/DDBJ whole genome shotgun (WGS) entry which is preliminary data.</text>
</comment>
<keyword evidence="3" id="KW-1185">Reference proteome</keyword>
<dbReference type="EMBL" id="BAAAEI010000006">
    <property type="protein sequence ID" value="GAA0351487.1"/>
    <property type="molecule type" value="Genomic_DNA"/>
</dbReference>
<evidence type="ECO:0000313" key="2">
    <source>
        <dbReference type="EMBL" id="GAA0351487.1"/>
    </source>
</evidence>
<feature type="signal peptide" evidence="1">
    <location>
        <begin position="1"/>
        <end position="19"/>
    </location>
</feature>